<evidence type="ECO:0000313" key="10">
    <source>
        <dbReference type="EMBL" id="SEL24174.1"/>
    </source>
</evidence>
<evidence type="ECO:0000256" key="4">
    <source>
        <dbReference type="ARBA" id="ARBA00022729"/>
    </source>
</evidence>
<evidence type="ECO:0000256" key="5">
    <source>
        <dbReference type="ARBA" id="ARBA00022801"/>
    </source>
</evidence>
<dbReference type="EMBL" id="FNZR01000004">
    <property type="protein sequence ID" value="SEL24174.1"/>
    <property type="molecule type" value="Genomic_DNA"/>
</dbReference>
<dbReference type="STRING" id="332977.SAMN05421740_10426"/>
<keyword evidence="2" id="KW-0645">Protease</keyword>
<evidence type="ECO:0000256" key="2">
    <source>
        <dbReference type="ARBA" id="ARBA00022670"/>
    </source>
</evidence>
<gene>
    <name evidence="10" type="ORF">SAMN05421740_10426</name>
</gene>
<keyword evidence="6" id="KW-0862">Zinc</keyword>
<dbReference type="Proteomes" id="UP000198916">
    <property type="component" value="Unassembled WGS sequence"/>
</dbReference>
<dbReference type="Pfam" id="PF05572">
    <property type="entry name" value="Peptidase_M43"/>
    <property type="match status" value="1"/>
</dbReference>
<evidence type="ECO:0000256" key="3">
    <source>
        <dbReference type="ARBA" id="ARBA00022723"/>
    </source>
</evidence>
<dbReference type="InterPro" id="IPR013783">
    <property type="entry name" value="Ig-like_fold"/>
</dbReference>
<keyword evidence="7" id="KW-0482">Metalloprotease</keyword>
<accession>A0A1H7NLA6</accession>
<dbReference type="SUPFAM" id="SSF49373">
    <property type="entry name" value="Invasin/intimin cell-adhesion fragments"/>
    <property type="match status" value="1"/>
</dbReference>
<proteinExistence type="inferred from homology"/>
<reference evidence="11" key="1">
    <citation type="submission" date="2016-10" db="EMBL/GenBank/DDBJ databases">
        <authorList>
            <person name="Varghese N."/>
            <person name="Submissions S."/>
        </authorList>
    </citation>
    <scope>NUCLEOTIDE SEQUENCE [LARGE SCALE GENOMIC DNA]</scope>
    <source>
        <strain evidence="11">Jip14</strain>
    </source>
</reference>
<evidence type="ECO:0000256" key="1">
    <source>
        <dbReference type="ARBA" id="ARBA00008721"/>
    </source>
</evidence>
<comment type="similarity">
    <text evidence="1">Belongs to the peptidase M43B family.</text>
</comment>
<evidence type="ECO:0000313" key="11">
    <source>
        <dbReference type="Proteomes" id="UP000198916"/>
    </source>
</evidence>
<name>A0A1H7NLA6_9SPHI</name>
<protein>
    <submittedName>
        <fullName evidence="10">Pregnancy-associated plasma protein-A</fullName>
    </submittedName>
</protein>
<dbReference type="PANTHER" id="PTHR47466">
    <property type="match status" value="1"/>
</dbReference>
<organism evidence="10 11">
    <name type="scientific">Parapedobacter koreensis</name>
    <dbReference type="NCBI Taxonomy" id="332977"/>
    <lineage>
        <taxon>Bacteria</taxon>
        <taxon>Pseudomonadati</taxon>
        <taxon>Bacteroidota</taxon>
        <taxon>Sphingobacteriia</taxon>
        <taxon>Sphingobacteriales</taxon>
        <taxon>Sphingobacteriaceae</taxon>
        <taxon>Parapedobacter</taxon>
    </lineage>
</organism>
<keyword evidence="5" id="KW-0378">Hydrolase</keyword>
<feature type="domain" description="Peptidase M43 pregnancy-associated plasma-A" evidence="9">
    <location>
        <begin position="402"/>
        <end position="553"/>
    </location>
</feature>
<keyword evidence="11" id="KW-1185">Reference proteome</keyword>
<evidence type="ECO:0000259" key="9">
    <source>
        <dbReference type="Pfam" id="PF05572"/>
    </source>
</evidence>
<dbReference type="GO" id="GO:0046872">
    <property type="term" value="F:metal ion binding"/>
    <property type="evidence" value="ECO:0007669"/>
    <property type="project" value="UniProtKB-KW"/>
</dbReference>
<dbReference type="Gene3D" id="3.40.390.10">
    <property type="entry name" value="Collagenase (Catalytic Domain)"/>
    <property type="match status" value="1"/>
</dbReference>
<dbReference type="GO" id="GO:0008237">
    <property type="term" value="F:metallopeptidase activity"/>
    <property type="evidence" value="ECO:0007669"/>
    <property type="project" value="UniProtKB-KW"/>
</dbReference>
<dbReference type="InterPro" id="IPR008964">
    <property type="entry name" value="Invasin/intimin_cell_adhesion"/>
</dbReference>
<dbReference type="GO" id="GO:0006508">
    <property type="term" value="P:proteolysis"/>
    <property type="evidence" value="ECO:0007669"/>
    <property type="project" value="UniProtKB-KW"/>
</dbReference>
<dbReference type="InterPro" id="IPR024079">
    <property type="entry name" value="MetalloPept_cat_dom_sf"/>
</dbReference>
<dbReference type="OrthoDB" id="795675at2"/>
<keyword evidence="8" id="KW-1015">Disulfide bond</keyword>
<dbReference type="PANTHER" id="PTHR47466:SF1">
    <property type="entry name" value="METALLOPROTEASE MEP1 (AFU_ORTHOLOGUE AFUA_1G07730)-RELATED"/>
    <property type="match status" value="1"/>
</dbReference>
<evidence type="ECO:0000256" key="7">
    <source>
        <dbReference type="ARBA" id="ARBA00023049"/>
    </source>
</evidence>
<sequence length="567" mass="62531">MHGHFLSGFSRLVYIFLLLAISCKKDTGLPGQDTTVTKVVLQLSKTTLFADGKDTTTINVEAFNRADEPVRGASVTVFIDGTVFNGRNFSTAQAGRYTFTAKSGNMTSDAVELNALDISHKVAHISVATDVAVVIAGGYNHAVFNVTLLDSAGRELTEDIPINLYAGDTLLDSTIFEADQPGNYTITARVMDVVSDPVTIRAVEAREAIGRIGLVSDTRAIIADGKSRARLAVAIYDKQDKELDIRYDVYINEQEQVLETASFSTVSPGQYNVQVKIGTVSSEVLLINAREPKNYSVITIPVVFHVYEDLVAKQWSGNTRPYDLSPEFFKQWVDTLNAYFGQRSTANPNAVDTRIRFRLATVGPGNKPLAEAGIHRLDGSQFDDGGTFDRANDGVIGTSEADNMAAAVNWDLSEYINIHVVGNTNWRGIRNASWADLPLTGRSNELSGLSTGTNATNRIILRYVDVANHMGTTLGHEMGHYLGLLHTFSEDDCLTNDYCPDTYSYVYESDPIEPCDDNLGWTILDNFMGYSNETGQAAMNFTYDQRERMRYVLKHSNSLKELEYSKK</sequence>
<evidence type="ECO:0000256" key="6">
    <source>
        <dbReference type="ARBA" id="ARBA00022833"/>
    </source>
</evidence>
<keyword evidence="3" id="KW-0479">Metal-binding</keyword>
<dbReference type="InterPro" id="IPR008754">
    <property type="entry name" value="Peptidase_M43"/>
</dbReference>
<dbReference type="AlphaFoldDB" id="A0A1H7NLA6"/>
<keyword evidence="4" id="KW-0732">Signal</keyword>
<evidence type="ECO:0000256" key="8">
    <source>
        <dbReference type="ARBA" id="ARBA00023157"/>
    </source>
</evidence>
<dbReference type="SUPFAM" id="SSF55486">
    <property type="entry name" value="Metalloproteases ('zincins'), catalytic domain"/>
    <property type="match status" value="1"/>
</dbReference>
<dbReference type="Gene3D" id="2.60.40.10">
    <property type="entry name" value="Immunoglobulins"/>
    <property type="match status" value="1"/>
</dbReference>